<keyword evidence="2" id="KW-1185">Reference proteome</keyword>
<dbReference type="Proteomes" id="UP000499080">
    <property type="component" value="Unassembled WGS sequence"/>
</dbReference>
<dbReference type="AlphaFoldDB" id="A0A4Y2P334"/>
<protein>
    <recommendedName>
        <fullName evidence="3">Reverse transcriptase RNase H-like domain-containing protein</fullName>
    </recommendedName>
</protein>
<gene>
    <name evidence="1" type="ORF">AVEN_189626_1</name>
</gene>
<comment type="caution">
    <text evidence="1">The sequence shown here is derived from an EMBL/GenBank/DDBJ whole genome shotgun (WGS) entry which is preliminary data.</text>
</comment>
<dbReference type="EMBL" id="BGPR01010360">
    <property type="protein sequence ID" value="GBN45784.1"/>
    <property type="molecule type" value="Genomic_DNA"/>
</dbReference>
<evidence type="ECO:0008006" key="3">
    <source>
        <dbReference type="Google" id="ProtNLM"/>
    </source>
</evidence>
<sequence length="115" mass="13033">MQVVYSLHQKEITPPQRSINSHMGSRKVPRYVEGAGITVVSDHQRLKWLLTQKSPTSYVISSLDKSSELKATYLTSALSSFRDMDCSPIARSESEVDHKSHFATPHHKPRILRCV</sequence>
<organism evidence="1 2">
    <name type="scientific">Araneus ventricosus</name>
    <name type="common">Orbweaver spider</name>
    <name type="synonym">Epeira ventricosa</name>
    <dbReference type="NCBI Taxonomy" id="182803"/>
    <lineage>
        <taxon>Eukaryota</taxon>
        <taxon>Metazoa</taxon>
        <taxon>Ecdysozoa</taxon>
        <taxon>Arthropoda</taxon>
        <taxon>Chelicerata</taxon>
        <taxon>Arachnida</taxon>
        <taxon>Araneae</taxon>
        <taxon>Araneomorphae</taxon>
        <taxon>Entelegynae</taxon>
        <taxon>Araneoidea</taxon>
        <taxon>Araneidae</taxon>
        <taxon>Araneus</taxon>
    </lineage>
</organism>
<name>A0A4Y2P334_ARAVE</name>
<reference evidence="1 2" key="1">
    <citation type="journal article" date="2019" name="Sci. Rep.">
        <title>Orb-weaving spider Araneus ventricosus genome elucidates the spidroin gene catalogue.</title>
        <authorList>
            <person name="Kono N."/>
            <person name="Nakamura H."/>
            <person name="Ohtoshi R."/>
            <person name="Moran D.A.P."/>
            <person name="Shinohara A."/>
            <person name="Yoshida Y."/>
            <person name="Fujiwara M."/>
            <person name="Mori M."/>
            <person name="Tomita M."/>
            <person name="Arakawa K."/>
        </authorList>
    </citation>
    <scope>NUCLEOTIDE SEQUENCE [LARGE SCALE GENOMIC DNA]</scope>
</reference>
<proteinExistence type="predicted"/>
<evidence type="ECO:0000313" key="2">
    <source>
        <dbReference type="Proteomes" id="UP000499080"/>
    </source>
</evidence>
<accession>A0A4Y2P334</accession>
<evidence type="ECO:0000313" key="1">
    <source>
        <dbReference type="EMBL" id="GBN45784.1"/>
    </source>
</evidence>